<sequence>MAVSTSFPRLYFEPDNVPLPTSSDNSEESAPALSSSTALARFEFESGRGNEGTKILMVEWEDESTEGPTKNMGDWEHTKNYKVITSGRENNSNESITAIFPPELGLSARQAGRKGVLHTIWAKKRISVLQKEIESEMKTNGEGIGLEMAMQEKQWIEENFGVGPKVTQPDIQYNATPNSPKTPGGGRLSEKLKGLKLGTSAHDLSNVSEPKFENQSNPLSPEQGDVAVSSFSLFHGGTSRPQPRLVAQHPPNHSSQHGMVSLNAIAIGDVPSKICDEDQTEDELFAIKMSPRSPEMTTSPFSFATKDVALSMATKD</sequence>
<feature type="region of interest" description="Disordered" evidence="1">
    <location>
        <begin position="1"/>
        <end position="37"/>
    </location>
</feature>
<protein>
    <submittedName>
        <fullName evidence="2">Uncharacterized protein</fullName>
    </submittedName>
</protein>
<dbReference type="EMBL" id="QKRW01000075">
    <property type="protein sequence ID" value="RAL58606.1"/>
    <property type="molecule type" value="Genomic_DNA"/>
</dbReference>
<feature type="compositionally biased region" description="Polar residues" evidence="1">
    <location>
        <begin position="170"/>
        <end position="181"/>
    </location>
</feature>
<accession>A0A395IEI5</accession>
<reference evidence="2 3" key="1">
    <citation type="submission" date="2018-06" db="EMBL/GenBank/DDBJ databases">
        <title>Genome Sequence of the Brown Rot Fungal Pathogen Monilinia fructigena.</title>
        <authorList>
            <person name="Landi L."/>
            <person name="De Miccolis Angelini R.M."/>
            <person name="Pollastro S."/>
            <person name="Abate D."/>
            <person name="Faretra F."/>
            <person name="Romanazzi G."/>
        </authorList>
    </citation>
    <scope>NUCLEOTIDE SEQUENCE [LARGE SCALE GENOMIC DNA]</scope>
    <source>
        <strain evidence="2 3">Mfrg269</strain>
    </source>
</reference>
<organism evidence="2 3">
    <name type="scientific">Monilinia fructigena</name>
    <dbReference type="NCBI Taxonomy" id="38457"/>
    <lineage>
        <taxon>Eukaryota</taxon>
        <taxon>Fungi</taxon>
        <taxon>Dikarya</taxon>
        <taxon>Ascomycota</taxon>
        <taxon>Pezizomycotina</taxon>
        <taxon>Leotiomycetes</taxon>
        <taxon>Helotiales</taxon>
        <taxon>Sclerotiniaceae</taxon>
        <taxon>Monilinia</taxon>
    </lineage>
</organism>
<feature type="region of interest" description="Disordered" evidence="1">
    <location>
        <begin position="170"/>
        <end position="190"/>
    </location>
</feature>
<name>A0A395IEI5_9HELO</name>
<evidence type="ECO:0000313" key="3">
    <source>
        <dbReference type="Proteomes" id="UP000249056"/>
    </source>
</evidence>
<evidence type="ECO:0000256" key="1">
    <source>
        <dbReference type="SAM" id="MobiDB-lite"/>
    </source>
</evidence>
<gene>
    <name evidence="2" type="ORF">DID88_003966</name>
</gene>
<keyword evidence="3" id="KW-1185">Reference proteome</keyword>
<feature type="compositionally biased region" description="Low complexity" evidence="1">
    <location>
        <begin position="28"/>
        <end position="37"/>
    </location>
</feature>
<comment type="caution">
    <text evidence="2">The sequence shown here is derived from an EMBL/GenBank/DDBJ whole genome shotgun (WGS) entry which is preliminary data.</text>
</comment>
<dbReference type="OrthoDB" id="5344482at2759"/>
<dbReference type="AlphaFoldDB" id="A0A395IEI5"/>
<evidence type="ECO:0000313" key="2">
    <source>
        <dbReference type="EMBL" id="RAL58606.1"/>
    </source>
</evidence>
<dbReference type="Proteomes" id="UP000249056">
    <property type="component" value="Unassembled WGS sequence"/>
</dbReference>
<proteinExistence type="predicted"/>